<dbReference type="InterPro" id="IPR011577">
    <property type="entry name" value="Cyt_b561_bac/Ni-Hgenase"/>
</dbReference>
<evidence type="ECO:0000259" key="14">
    <source>
        <dbReference type="Pfam" id="PF01292"/>
    </source>
</evidence>
<dbReference type="SUPFAM" id="SSF81342">
    <property type="entry name" value="Transmembrane di-heme cytochromes"/>
    <property type="match status" value="1"/>
</dbReference>
<accession>A0ABZ1CFE5</accession>
<organism evidence="15 16">
    <name type="scientific">Thiobacillus sedimenti</name>
    <dbReference type="NCBI Taxonomy" id="3110231"/>
    <lineage>
        <taxon>Bacteria</taxon>
        <taxon>Pseudomonadati</taxon>
        <taxon>Pseudomonadota</taxon>
        <taxon>Betaproteobacteria</taxon>
        <taxon>Nitrosomonadales</taxon>
        <taxon>Thiobacillaceae</taxon>
        <taxon>Thiobacillus</taxon>
    </lineage>
</organism>
<feature type="transmembrane region" description="Helical" evidence="13">
    <location>
        <begin position="12"/>
        <end position="32"/>
    </location>
</feature>
<gene>
    <name evidence="15" type="ORF">VA613_07965</name>
</gene>
<keyword evidence="5" id="KW-0349">Heme</keyword>
<feature type="transmembrane region" description="Helical" evidence="13">
    <location>
        <begin position="150"/>
        <end position="169"/>
    </location>
</feature>
<evidence type="ECO:0000256" key="12">
    <source>
        <dbReference type="ARBA" id="ARBA00037975"/>
    </source>
</evidence>
<feature type="domain" description="Cytochrome b561 bacterial/Ni-hydrogenase" evidence="14">
    <location>
        <begin position="9"/>
        <end position="179"/>
    </location>
</feature>
<keyword evidence="11 13" id="KW-0472">Membrane</keyword>
<evidence type="ECO:0000256" key="9">
    <source>
        <dbReference type="ARBA" id="ARBA00022989"/>
    </source>
</evidence>
<keyword evidence="8" id="KW-0249">Electron transport</keyword>
<dbReference type="PANTHER" id="PTHR30529:SF3">
    <property type="entry name" value="CYTOCHROME B561 HOMOLOG 1"/>
    <property type="match status" value="1"/>
</dbReference>
<name>A0ABZ1CFE5_9PROT</name>
<evidence type="ECO:0000256" key="8">
    <source>
        <dbReference type="ARBA" id="ARBA00022982"/>
    </source>
</evidence>
<comment type="cofactor">
    <cofactor evidence="1">
        <name>heme b</name>
        <dbReference type="ChEBI" id="CHEBI:60344"/>
    </cofactor>
</comment>
<keyword evidence="3" id="KW-0813">Transport</keyword>
<evidence type="ECO:0000256" key="10">
    <source>
        <dbReference type="ARBA" id="ARBA00023004"/>
    </source>
</evidence>
<evidence type="ECO:0000313" key="16">
    <source>
        <dbReference type="Proteomes" id="UP001334732"/>
    </source>
</evidence>
<evidence type="ECO:0000256" key="3">
    <source>
        <dbReference type="ARBA" id="ARBA00022448"/>
    </source>
</evidence>
<protein>
    <submittedName>
        <fullName evidence="15">Cytochrome b</fullName>
    </submittedName>
</protein>
<dbReference type="InterPro" id="IPR052168">
    <property type="entry name" value="Cytochrome_b561_oxidase"/>
</dbReference>
<evidence type="ECO:0000256" key="5">
    <source>
        <dbReference type="ARBA" id="ARBA00022617"/>
    </source>
</evidence>
<keyword evidence="9 13" id="KW-1133">Transmembrane helix</keyword>
<evidence type="ECO:0000256" key="1">
    <source>
        <dbReference type="ARBA" id="ARBA00001970"/>
    </source>
</evidence>
<proteinExistence type="inferred from homology"/>
<evidence type="ECO:0000313" key="15">
    <source>
        <dbReference type="EMBL" id="WRS37957.1"/>
    </source>
</evidence>
<evidence type="ECO:0000256" key="2">
    <source>
        <dbReference type="ARBA" id="ARBA00004651"/>
    </source>
</evidence>
<keyword evidence="4" id="KW-1003">Cell membrane</keyword>
<evidence type="ECO:0000256" key="11">
    <source>
        <dbReference type="ARBA" id="ARBA00023136"/>
    </source>
</evidence>
<evidence type="ECO:0000256" key="13">
    <source>
        <dbReference type="SAM" id="Phobius"/>
    </source>
</evidence>
<comment type="similarity">
    <text evidence="12">Belongs to the cytochrome b561 family.</text>
</comment>
<evidence type="ECO:0000256" key="7">
    <source>
        <dbReference type="ARBA" id="ARBA00022723"/>
    </source>
</evidence>
<feature type="transmembrane region" description="Helical" evidence="13">
    <location>
        <begin position="52"/>
        <end position="71"/>
    </location>
</feature>
<dbReference type="PANTHER" id="PTHR30529">
    <property type="entry name" value="CYTOCHROME B561"/>
    <property type="match status" value="1"/>
</dbReference>
<keyword evidence="10" id="KW-0408">Iron</keyword>
<keyword evidence="16" id="KW-1185">Reference proteome</keyword>
<keyword evidence="6 13" id="KW-0812">Transmembrane</keyword>
<dbReference type="EMBL" id="CP141769">
    <property type="protein sequence ID" value="WRS37957.1"/>
    <property type="molecule type" value="Genomic_DNA"/>
</dbReference>
<dbReference type="Pfam" id="PF01292">
    <property type="entry name" value="Ni_hydr_CYTB"/>
    <property type="match status" value="1"/>
</dbReference>
<dbReference type="InterPro" id="IPR016174">
    <property type="entry name" value="Di-haem_cyt_TM"/>
</dbReference>
<dbReference type="Proteomes" id="UP001334732">
    <property type="component" value="Chromosome"/>
</dbReference>
<feature type="transmembrane region" description="Helical" evidence="13">
    <location>
        <begin position="92"/>
        <end position="112"/>
    </location>
</feature>
<evidence type="ECO:0000256" key="4">
    <source>
        <dbReference type="ARBA" id="ARBA00022475"/>
    </source>
</evidence>
<dbReference type="RefSeq" id="WP_324778571.1">
    <property type="nucleotide sequence ID" value="NZ_CP141769.1"/>
</dbReference>
<sequence>MNLEPAAQRYGAFMIGIHWLMLLLFVGVYGAIELHEIFAKGSDARELMKTWHFMLGLLVFMLVWVRLTARLSRPAPAIQPRPPALQERAAKLLHLALYAFMIGMPLAGWLTLSAAGKPIPFFGLELPALVGENKALAKQLEELHETVGTIGYFLIGLHAAAALYHHYIARDNTLTRMLPRRA</sequence>
<comment type="subcellular location">
    <subcellularLocation>
        <location evidence="2">Cell membrane</location>
        <topology evidence="2">Multi-pass membrane protein</topology>
    </subcellularLocation>
</comment>
<reference evidence="15 16" key="1">
    <citation type="submission" date="2023-12" db="EMBL/GenBank/DDBJ databases">
        <title>Thiobacillus sedimentum sp. nov., a chemolithoautotrophic sulfur-oxidizing bacterium isolated from freshwater sediment.</title>
        <authorList>
            <person name="Luo J."/>
            <person name="Dai C."/>
        </authorList>
    </citation>
    <scope>NUCLEOTIDE SEQUENCE [LARGE SCALE GENOMIC DNA]</scope>
    <source>
        <strain evidence="15 16">SCUT-2</strain>
    </source>
</reference>
<keyword evidence="7" id="KW-0479">Metal-binding</keyword>
<evidence type="ECO:0000256" key="6">
    <source>
        <dbReference type="ARBA" id="ARBA00022692"/>
    </source>
</evidence>